<dbReference type="Pfam" id="PF22014">
    <property type="entry name" value="DUF6932"/>
    <property type="match status" value="1"/>
</dbReference>
<evidence type="ECO:0008006" key="3">
    <source>
        <dbReference type="Google" id="ProtNLM"/>
    </source>
</evidence>
<dbReference type="InterPro" id="IPR053860">
    <property type="entry name" value="DUF6932"/>
</dbReference>
<gene>
    <name evidence="1" type="ORF">A3C07_03670</name>
</gene>
<name>A0A1G2KLC6_9BACT</name>
<dbReference type="InterPro" id="IPR043519">
    <property type="entry name" value="NT_sf"/>
</dbReference>
<evidence type="ECO:0000313" key="2">
    <source>
        <dbReference type="Proteomes" id="UP000179023"/>
    </source>
</evidence>
<dbReference type="Proteomes" id="UP000179023">
    <property type="component" value="Unassembled WGS sequence"/>
</dbReference>
<proteinExistence type="predicted"/>
<reference evidence="1 2" key="1">
    <citation type="journal article" date="2016" name="Nat. Commun.">
        <title>Thousands of microbial genomes shed light on interconnected biogeochemical processes in an aquifer system.</title>
        <authorList>
            <person name="Anantharaman K."/>
            <person name="Brown C.T."/>
            <person name="Hug L.A."/>
            <person name="Sharon I."/>
            <person name="Castelle C.J."/>
            <person name="Probst A.J."/>
            <person name="Thomas B.C."/>
            <person name="Singh A."/>
            <person name="Wilkins M.J."/>
            <person name="Karaoz U."/>
            <person name="Brodie E.L."/>
            <person name="Williams K.H."/>
            <person name="Hubbard S.S."/>
            <person name="Banfield J.F."/>
        </authorList>
    </citation>
    <scope>NUCLEOTIDE SEQUENCE [LARGE SCALE GENOMIC DNA]</scope>
</reference>
<accession>A0A1G2KLC6</accession>
<dbReference type="SUPFAM" id="SSF81301">
    <property type="entry name" value="Nucleotidyltransferase"/>
    <property type="match status" value="1"/>
</dbReference>
<dbReference type="AlphaFoldDB" id="A0A1G2KLC6"/>
<organism evidence="1 2">
    <name type="scientific">Candidatus Sungbacteria bacterium RIFCSPHIGHO2_02_FULL_47_11</name>
    <dbReference type="NCBI Taxonomy" id="1802270"/>
    <lineage>
        <taxon>Bacteria</taxon>
        <taxon>Candidatus Sungiibacteriota</taxon>
    </lineage>
</organism>
<evidence type="ECO:0000313" key="1">
    <source>
        <dbReference type="EMBL" id="OGZ99250.1"/>
    </source>
</evidence>
<comment type="caution">
    <text evidence="1">The sequence shown here is derived from an EMBL/GenBank/DDBJ whole genome shotgun (WGS) entry which is preliminary data.</text>
</comment>
<dbReference type="Gene3D" id="3.30.460.10">
    <property type="entry name" value="Beta Polymerase, domain 2"/>
    <property type="match status" value="1"/>
</dbReference>
<sequence>MKKPVKLIVSQYRKDMWREMVPNLKKMLKHLPVEEVYVIGSFSSKKQRPADIDFMVLFKTKEKQNNEKWSFDFVVAPNNKHGKFVLDDVERWMRQKYGKKNFEITRIL</sequence>
<dbReference type="EMBL" id="MHQI01000043">
    <property type="protein sequence ID" value="OGZ99250.1"/>
    <property type="molecule type" value="Genomic_DNA"/>
</dbReference>
<protein>
    <recommendedName>
        <fullName evidence="3">Polymerase nucleotidyl transferase domain-containing protein</fullName>
    </recommendedName>
</protein>